<protein>
    <recommendedName>
        <fullName evidence="1">F5/8 type C domain-containing protein</fullName>
    </recommendedName>
</protein>
<keyword evidence="3" id="KW-1185">Reference proteome</keyword>
<dbReference type="InterPro" id="IPR032527">
    <property type="entry name" value="DUF4959"/>
</dbReference>
<dbReference type="Gene3D" id="2.60.120.260">
    <property type="entry name" value="Galactose-binding domain-like"/>
    <property type="match status" value="1"/>
</dbReference>
<evidence type="ECO:0000259" key="1">
    <source>
        <dbReference type="PROSITE" id="PS50022"/>
    </source>
</evidence>
<dbReference type="EMBL" id="FNGY01000017">
    <property type="protein sequence ID" value="SDO63546.1"/>
    <property type="molecule type" value="Genomic_DNA"/>
</dbReference>
<dbReference type="Pfam" id="PF16323">
    <property type="entry name" value="DUF4959"/>
    <property type="match status" value="1"/>
</dbReference>
<accession>A0A1H0L682</accession>
<feature type="domain" description="F5/8 type C" evidence="1">
    <location>
        <begin position="262"/>
        <end position="397"/>
    </location>
</feature>
<reference evidence="3" key="1">
    <citation type="submission" date="2016-10" db="EMBL/GenBank/DDBJ databases">
        <authorList>
            <person name="Varghese N."/>
            <person name="Submissions S."/>
        </authorList>
    </citation>
    <scope>NUCLEOTIDE SEQUENCE [LARGE SCALE GENOMIC DNA]</scope>
    <source>
        <strain evidence="3">DSM 19110</strain>
    </source>
</reference>
<proteinExistence type="predicted"/>
<dbReference type="OrthoDB" id="621114at2"/>
<name>A0A1H0L682_9SPHI</name>
<evidence type="ECO:0000313" key="3">
    <source>
        <dbReference type="Proteomes" id="UP000183200"/>
    </source>
</evidence>
<dbReference type="SUPFAM" id="SSF49785">
    <property type="entry name" value="Galactose-binding domain-like"/>
    <property type="match status" value="1"/>
</dbReference>
<dbReference type="AlphaFoldDB" id="A0A1H0L682"/>
<evidence type="ECO:0000313" key="2">
    <source>
        <dbReference type="EMBL" id="SDO63546.1"/>
    </source>
</evidence>
<dbReference type="InterPro" id="IPR033431">
    <property type="entry name" value="DUF5126"/>
</dbReference>
<dbReference type="Pfam" id="PF16391">
    <property type="entry name" value="DUF5000"/>
    <property type="match status" value="1"/>
</dbReference>
<sequence>MKHLIKNFNLLLFITIASTIGCKSDILNGPIENSKEKPGIVTNIKVENKSGSALLTYTLPANEGLSYIKAEYEIRPGVKREVVSSYYTNQLLVDGFNATDEREITLYAVSKSEVKSDPVTIKIKPLKSPIQSVYESLKIVAGFGGPNIKFSNTDKLPITIVPMLKTAEGSLKTLDKIYSQTAIGNVTIRGQEPVLSKYGFVVTDRFGNHTDTLYQDLTPYSEIKLDKNKFSLFSLPGDAVPAYPEAVLRLLWDDSYPTTAVWPRAFTTEGATSPQTITIDLGVTTALSRFVFFPRTESGNRFYVRANLRDYEIWATNNPTADGSYNNWTKISTAAVIKPSGLPSGTETAEDLAYALKGWGTEFEPGLPGYRYLRIRSLRNWENNFAIMAAQIDVYGSK</sequence>
<dbReference type="Pfam" id="PF17166">
    <property type="entry name" value="DUF5126"/>
    <property type="match status" value="1"/>
</dbReference>
<organism evidence="2 3">
    <name type="scientific">Pedobacter steynii</name>
    <dbReference type="NCBI Taxonomy" id="430522"/>
    <lineage>
        <taxon>Bacteria</taxon>
        <taxon>Pseudomonadati</taxon>
        <taxon>Bacteroidota</taxon>
        <taxon>Sphingobacteriia</taxon>
        <taxon>Sphingobacteriales</taxon>
        <taxon>Sphingobacteriaceae</taxon>
        <taxon>Pedobacter</taxon>
    </lineage>
</organism>
<dbReference type="RefSeq" id="WP_074612921.1">
    <property type="nucleotide sequence ID" value="NZ_FNGY01000017.1"/>
</dbReference>
<dbReference type="PROSITE" id="PS51257">
    <property type="entry name" value="PROKAR_LIPOPROTEIN"/>
    <property type="match status" value="1"/>
</dbReference>
<dbReference type="InterPro" id="IPR032164">
    <property type="entry name" value="DUF5000"/>
</dbReference>
<gene>
    <name evidence="2" type="ORF">SAMN05421820_11760</name>
</gene>
<dbReference type="InterPro" id="IPR000421">
    <property type="entry name" value="FA58C"/>
</dbReference>
<dbReference type="PROSITE" id="PS50022">
    <property type="entry name" value="FA58C_3"/>
    <property type="match status" value="1"/>
</dbReference>
<dbReference type="InterPro" id="IPR008979">
    <property type="entry name" value="Galactose-bd-like_sf"/>
</dbReference>
<dbReference type="Proteomes" id="UP000183200">
    <property type="component" value="Unassembled WGS sequence"/>
</dbReference>